<evidence type="ECO:0000256" key="4">
    <source>
        <dbReference type="ARBA" id="ARBA00023204"/>
    </source>
</evidence>
<feature type="region of interest" description="Disordered" evidence="6">
    <location>
        <begin position="1"/>
        <end position="33"/>
    </location>
</feature>
<reference evidence="8 9" key="1">
    <citation type="submission" date="2023-11" db="EMBL/GenBank/DDBJ databases">
        <title>Dfirmibasis_genome.</title>
        <authorList>
            <person name="Edelbroek B."/>
            <person name="Kjellin J."/>
            <person name="Jerlstrom-Hultqvist J."/>
            <person name="Soderbom F."/>
        </authorList>
    </citation>
    <scope>NUCLEOTIDE SEQUENCE [LARGE SCALE GENOMIC DNA]</scope>
    <source>
        <strain evidence="8 9">TNS-C-14</strain>
    </source>
</reference>
<keyword evidence="3" id="KW-0227">DNA damage</keyword>
<dbReference type="InterPro" id="IPR036890">
    <property type="entry name" value="HATPase_C_sf"/>
</dbReference>
<dbReference type="PROSITE" id="PS00058">
    <property type="entry name" value="DNA_MISMATCH_REPAIR_1"/>
    <property type="match status" value="1"/>
</dbReference>
<dbReference type="InterPro" id="IPR014762">
    <property type="entry name" value="DNA_mismatch_repair_CS"/>
</dbReference>
<comment type="subcellular location">
    <subcellularLocation>
        <location evidence="1">Nucleus</location>
    </subcellularLocation>
</comment>
<dbReference type="InterPro" id="IPR020568">
    <property type="entry name" value="Ribosomal_Su5_D2-typ_SF"/>
</dbReference>
<dbReference type="SUPFAM" id="SSF54211">
    <property type="entry name" value="Ribosomal protein S5 domain 2-like"/>
    <property type="match status" value="1"/>
</dbReference>
<dbReference type="SMART" id="SM01340">
    <property type="entry name" value="DNA_mis_repair"/>
    <property type="match status" value="1"/>
</dbReference>
<accession>A0AAN7TZS4</accession>
<dbReference type="InterPro" id="IPR002099">
    <property type="entry name" value="MutL/Mlh/PMS"/>
</dbReference>
<evidence type="ECO:0000259" key="7">
    <source>
        <dbReference type="SMART" id="SM01340"/>
    </source>
</evidence>
<dbReference type="AlphaFoldDB" id="A0AAN7TZS4"/>
<proteinExistence type="inferred from homology"/>
<dbReference type="PANTHER" id="PTHR10073">
    <property type="entry name" value="DNA MISMATCH REPAIR PROTEIN MLH, PMS, MUTL"/>
    <property type="match status" value="1"/>
</dbReference>
<sequence>MDFLKSLPLLPTDGNSTSSTSPTTTNNVANESKKKIHRLTQEVVNKISAGEVIQRPSNALKELLENCLDAKSTTITVTVKDGGMKFLQIQDNGTGIRLEDMGIVCERFTTSKLTKFEDLRSIQSFGFRGEALSSISHVSHLKILTKTADSSCAYRACYLNGKLTPASPNEQSSDPKPCAGVNGTQITVEDLFFNTPSRKNVLKNTIDEHSRIALLMKKYAINNPTVSFILKKQGDPTPEVHTSGGQNSLEKDVIGSLYGTDLSKELKIISIDPNSNISKDGNDIGNTTPSSTLSRLDFTMKGFFSSTNYNAKKINFILFINGRLVDSKNLKTGLEQVYGKYLPKGTHPFIFIRLLVPPKNIDVNIHPTKSEVKILHEEQIIEFIQQKVDQELSISSNSKTFSTQVLLPGFDQDNTSQKKQKNSQTSSTQTKSANNNNNNNSATRKEPPEYAKDKIRSDSKSQTLDAFLNPMDYNDNDNNNNNNNDDNNTVGNDSGIGLSYDDGGKFNDNLIFNDNGETPRDIDDPSIATPIKPKQQANSTTTTTTTKSNSPASKNDIKKLQEHTFITPRRTRKYKQVELTSIKSLISDFQLNVHDGLKEFFNDCVFVGCLDHSYALVQFGKKLYLINLENITKELFYQLSLLRFSDFDSIKFSQPLSVYSLLLVSLDSPLSGWMESDGPKEKIADYLTKLLISKKELLNEYFAIEINDDGEIVGIPQVLDHYVPCTDNLPIFLLKLATEVEWEFEKECFSGILKEISSFFKIEPSFLKLRDTLTTVTTTNNNNINFIKKDGKEWVIQHLIFPAFRKLSPPKKFANDGSVIQITTLDNLYKVFERC</sequence>
<evidence type="ECO:0000256" key="3">
    <source>
        <dbReference type="ARBA" id="ARBA00022763"/>
    </source>
</evidence>
<keyword evidence="4" id="KW-0234">DNA repair</keyword>
<dbReference type="FunFam" id="3.30.565.10:FF:000109">
    <property type="entry name" value="Related to MLH1-DNA mismatch repair protein"/>
    <property type="match status" value="1"/>
</dbReference>
<comment type="caution">
    <text evidence="8">The sequence shown here is derived from an EMBL/GenBank/DDBJ whole genome shotgun (WGS) entry which is preliminary data.</text>
</comment>
<dbReference type="PANTHER" id="PTHR10073:SF12">
    <property type="entry name" value="DNA MISMATCH REPAIR PROTEIN MLH1"/>
    <property type="match status" value="1"/>
</dbReference>
<evidence type="ECO:0000256" key="2">
    <source>
        <dbReference type="ARBA" id="ARBA00006082"/>
    </source>
</evidence>
<evidence type="ECO:0000313" key="9">
    <source>
        <dbReference type="Proteomes" id="UP001344447"/>
    </source>
</evidence>
<comment type="similarity">
    <text evidence="2">Belongs to the DNA mismatch repair MutL/HexB family.</text>
</comment>
<dbReference type="GO" id="GO:0140664">
    <property type="term" value="F:ATP-dependent DNA damage sensor activity"/>
    <property type="evidence" value="ECO:0007669"/>
    <property type="project" value="InterPro"/>
</dbReference>
<feature type="compositionally biased region" description="Basic and acidic residues" evidence="6">
    <location>
        <begin position="443"/>
        <end position="459"/>
    </location>
</feature>
<dbReference type="GO" id="GO:0005524">
    <property type="term" value="F:ATP binding"/>
    <property type="evidence" value="ECO:0007669"/>
    <property type="project" value="InterPro"/>
</dbReference>
<keyword evidence="9" id="KW-1185">Reference proteome</keyword>
<dbReference type="Pfam" id="PF13589">
    <property type="entry name" value="HATPase_c_3"/>
    <property type="match status" value="1"/>
</dbReference>
<dbReference type="NCBIfam" id="TIGR00585">
    <property type="entry name" value="mutl"/>
    <property type="match status" value="1"/>
</dbReference>
<feature type="compositionally biased region" description="Low complexity" evidence="6">
    <location>
        <begin position="414"/>
        <end position="442"/>
    </location>
</feature>
<feature type="compositionally biased region" description="Low complexity" evidence="6">
    <location>
        <begin position="476"/>
        <end position="488"/>
    </location>
</feature>
<organism evidence="8 9">
    <name type="scientific">Dictyostelium firmibasis</name>
    <dbReference type="NCBI Taxonomy" id="79012"/>
    <lineage>
        <taxon>Eukaryota</taxon>
        <taxon>Amoebozoa</taxon>
        <taxon>Evosea</taxon>
        <taxon>Eumycetozoa</taxon>
        <taxon>Dictyostelia</taxon>
        <taxon>Dictyosteliales</taxon>
        <taxon>Dictyosteliaceae</taxon>
        <taxon>Dictyostelium</taxon>
    </lineage>
</organism>
<feature type="domain" description="DNA mismatch repair protein S5" evidence="7">
    <location>
        <begin position="254"/>
        <end position="393"/>
    </location>
</feature>
<dbReference type="GO" id="GO:0016887">
    <property type="term" value="F:ATP hydrolysis activity"/>
    <property type="evidence" value="ECO:0007669"/>
    <property type="project" value="InterPro"/>
</dbReference>
<feature type="region of interest" description="Disordered" evidence="6">
    <location>
        <begin position="509"/>
        <end position="561"/>
    </location>
</feature>
<dbReference type="FunFam" id="3.30.230.10:FF:000014">
    <property type="entry name" value="DNA mismatch repair protein Mlh1"/>
    <property type="match status" value="1"/>
</dbReference>
<dbReference type="InterPro" id="IPR032189">
    <property type="entry name" value="Mlh1_C"/>
</dbReference>
<evidence type="ECO:0000256" key="1">
    <source>
        <dbReference type="ARBA" id="ARBA00004123"/>
    </source>
</evidence>
<feature type="compositionally biased region" description="Low complexity" evidence="6">
    <location>
        <begin position="15"/>
        <end position="27"/>
    </location>
</feature>
<dbReference type="Proteomes" id="UP001344447">
    <property type="component" value="Unassembled WGS sequence"/>
</dbReference>
<dbReference type="InterPro" id="IPR038973">
    <property type="entry name" value="MutL/Mlh/Pms-like"/>
</dbReference>
<dbReference type="GO" id="GO:0030983">
    <property type="term" value="F:mismatched DNA binding"/>
    <property type="evidence" value="ECO:0007669"/>
    <property type="project" value="InterPro"/>
</dbReference>
<dbReference type="EMBL" id="JAVFKY010000003">
    <property type="protein sequence ID" value="KAK5578395.1"/>
    <property type="molecule type" value="Genomic_DNA"/>
</dbReference>
<dbReference type="GO" id="GO:0006298">
    <property type="term" value="P:mismatch repair"/>
    <property type="evidence" value="ECO:0007669"/>
    <property type="project" value="InterPro"/>
</dbReference>
<dbReference type="SUPFAM" id="SSF55874">
    <property type="entry name" value="ATPase domain of HSP90 chaperone/DNA topoisomerase II/histidine kinase"/>
    <property type="match status" value="1"/>
</dbReference>
<evidence type="ECO:0000313" key="8">
    <source>
        <dbReference type="EMBL" id="KAK5578395.1"/>
    </source>
</evidence>
<evidence type="ECO:0000256" key="6">
    <source>
        <dbReference type="SAM" id="MobiDB-lite"/>
    </source>
</evidence>
<protein>
    <recommendedName>
        <fullName evidence="7">DNA mismatch repair protein S5 domain-containing protein</fullName>
    </recommendedName>
</protein>
<dbReference type="InterPro" id="IPR014721">
    <property type="entry name" value="Ribsml_uS5_D2-typ_fold_subgr"/>
</dbReference>
<dbReference type="Gene3D" id="3.30.230.10">
    <property type="match status" value="1"/>
</dbReference>
<feature type="region of interest" description="Disordered" evidence="6">
    <location>
        <begin position="409"/>
        <end position="496"/>
    </location>
</feature>
<dbReference type="Gene3D" id="3.30.565.10">
    <property type="entry name" value="Histidine kinase-like ATPase, C-terminal domain"/>
    <property type="match status" value="1"/>
</dbReference>
<dbReference type="InterPro" id="IPR013507">
    <property type="entry name" value="DNA_mismatch_S5_2-like"/>
</dbReference>
<name>A0AAN7TZS4_9MYCE</name>
<dbReference type="Pfam" id="PF16413">
    <property type="entry name" value="Mlh1_C"/>
    <property type="match status" value="1"/>
</dbReference>
<evidence type="ECO:0000256" key="5">
    <source>
        <dbReference type="ARBA" id="ARBA00023242"/>
    </source>
</evidence>
<dbReference type="GO" id="GO:0032389">
    <property type="term" value="C:MutLalpha complex"/>
    <property type="evidence" value="ECO:0007669"/>
    <property type="project" value="TreeGrafter"/>
</dbReference>
<dbReference type="CDD" id="cd16926">
    <property type="entry name" value="HATPase_MutL-MLH-PMS-like"/>
    <property type="match status" value="1"/>
</dbReference>
<keyword evidence="5" id="KW-0539">Nucleus</keyword>
<gene>
    <name evidence="8" type="ORF">RB653_008065</name>
</gene>
<dbReference type="Pfam" id="PF01119">
    <property type="entry name" value="DNA_mis_repair"/>
    <property type="match status" value="1"/>
</dbReference>